<dbReference type="EMBL" id="JBHTJR010000037">
    <property type="protein sequence ID" value="MFD0992856.1"/>
    <property type="molecule type" value="Genomic_DNA"/>
</dbReference>
<feature type="signal peptide" evidence="1">
    <location>
        <begin position="1"/>
        <end position="19"/>
    </location>
</feature>
<name>A0ABW3JTD5_9FLAO</name>
<keyword evidence="4" id="KW-1185">Reference proteome</keyword>
<dbReference type="Gene3D" id="2.160.20.120">
    <property type="match status" value="1"/>
</dbReference>
<dbReference type="Proteomes" id="UP001597062">
    <property type="component" value="Unassembled WGS sequence"/>
</dbReference>
<sequence>MKKLLVLSTVLLTCFTACSQWWGGEKIKGNGNVINEKRPIDSFENVTVGGSFDVYLVDGKEGQVNLEGEENILPYIITEVDGKTLKIKFKNNTNIKTTRRLIVTVPFEQISAVSLGGSGNVVVKKEIKTSNASFSIGGSGDIEAMVTASNIKGNIGGSGSIKLSGSTDDFKCSIAGSGSIHAYELTADNLKANIAGSGSIQTSVKTKIKANVVGSGSVYYKGNPKYVDSNAIGSGDVIKRD</sequence>
<feature type="chain" id="PRO_5045929251" evidence="1">
    <location>
        <begin position="20"/>
        <end position="241"/>
    </location>
</feature>
<protein>
    <submittedName>
        <fullName evidence="3">Head GIN domain-containing protein</fullName>
    </submittedName>
</protein>
<dbReference type="Pfam" id="PF10988">
    <property type="entry name" value="DUF2807"/>
    <property type="match status" value="1"/>
</dbReference>
<keyword evidence="1" id="KW-0732">Signal</keyword>
<comment type="caution">
    <text evidence="3">The sequence shown here is derived from an EMBL/GenBank/DDBJ whole genome shotgun (WGS) entry which is preliminary data.</text>
</comment>
<dbReference type="PANTHER" id="PTHR39200:SF1">
    <property type="entry name" value="AUTO-TRANSPORTER ADHESIN HEAD GIN DOMAIN-CONTAINING PROTEIN-RELATED"/>
    <property type="match status" value="1"/>
</dbReference>
<accession>A0ABW3JTD5</accession>
<dbReference type="PANTHER" id="PTHR39200">
    <property type="entry name" value="HYPOTHETICAL EXPORTED PROTEIN"/>
    <property type="match status" value="1"/>
</dbReference>
<evidence type="ECO:0000313" key="4">
    <source>
        <dbReference type="Proteomes" id="UP001597062"/>
    </source>
</evidence>
<dbReference type="RefSeq" id="WP_386106559.1">
    <property type="nucleotide sequence ID" value="NZ_JBHTJR010000037.1"/>
</dbReference>
<gene>
    <name evidence="3" type="ORF">ACFQ1U_06535</name>
</gene>
<reference evidence="4" key="1">
    <citation type="journal article" date="2019" name="Int. J. Syst. Evol. Microbiol.">
        <title>The Global Catalogue of Microorganisms (GCM) 10K type strain sequencing project: providing services to taxonomists for standard genome sequencing and annotation.</title>
        <authorList>
            <consortium name="The Broad Institute Genomics Platform"/>
            <consortium name="The Broad Institute Genome Sequencing Center for Infectious Disease"/>
            <person name="Wu L."/>
            <person name="Ma J."/>
        </authorList>
    </citation>
    <scope>NUCLEOTIDE SEQUENCE [LARGE SCALE GENOMIC DNA]</scope>
    <source>
        <strain evidence="4">CCUG 60527</strain>
    </source>
</reference>
<evidence type="ECO:0000256" key="1">
    <source>
        <dbReference type="SAM" id="SignalP"/>
    </source>
</evidence>
<organism evidence="3 4">
    <name type="scientific">Tenacibaculum geojense</name>
    <dbReference type="NCBI Taxonomy" id="915352"/>
    <lineage>
        <taxon>Bacteria</taxon>
        <taxon>Pseudomonadati</taxon>
        <taxon>Bacteroidota</taxon>
        <taxon>Flavobacteriia</taxon>
        <taxon>Flavobacteriales</taxon>
        <taxon>Flavobacteriaceae</taxon>
        <taxon>Tenacibaculum</taxon>
    </lineage>
</organism>
<evidence type="ECO:0000313" key="3">
    <source>
        <dbReference type="EMBL" id="MFD0992856.1"/>
    </source>
</evidence>
<feature type="domain" description="Putative auto-transporter adhesin head GIN" evidence="2">
    <location>
        <begin position="43"/>
        <end position="224"/>
    </location>
</feature>
<proteinExistence type="predicted"/>
<evidence type="ECO:0000259" key="2">
    <source>
        <dbReference type="Pfam" id="PF10988"/>
    </source>
</evidence>
<dbReference type="InterPro" id="IPR021255">
    <property type="entry name" value="DUF2807"/>
</dbReference>